<evidence type="ECO:0000256" key="1">
    <source>
        <dbReference type="ARBA" id="ARBA00004886"/>
    </source>
</evidence>
<evidence type="ECO:0000259" key="7">
    <source>
        <dbReference type="Pfam" id="PF12706"/>
    </source>
</evidence>
<evidence type="ECO:0000256" key="2">
    <source>
        <dbReference type="ARBA" id="ARBA00008481"/>
    </source>
</evidence>
<dbReference type="InterPro" id="IPR001279">
    <property type="entry name" value="Metallo-B-lactamas"/>
</dbReference>
<reference evidence="8 9" key="1">
    <citation type="journal article" date="2019" name="Nat. Microbiol.">
        <title>Mediterranean grassland soil C-N compound turnover is dependent on rainfall and depth, and is mediated by genomically divergent microorganisms.</title>
        <authorList>
            <person name="Diamond S."/>
            <person name="Andeer P.F."/>
            <person name="Li Z."/>
            <person name="Crits-Christoph A."/>
            <person name="Burstein D."/>
            <person name="Anantharaman K."/>
            <person name="Lane K.R."/>
            <person name="Thomas B.C."/>
            <person name="Pan C."/>
            <person name="Northen T.R."/>
            <person name="Banfield J.F."/>
        </authorList>
    </citation>
    <scope>NUCLEOTIDE SEQUENCE [LARGE SCALE GENOMIC DNA]</scope>
    <source>
        <strain evidence="8">NP_7</strain>
    </source>
</reference>
<dbReference type="InterPro" id="IPR036866">
    <property type="entry name" value="RibonucZ/Hydroxyglut_hydro"/>
</dbReference>
<comment type="similarity">
    <text evidence="2 6">Belongs to the PqqB family.</text>
</comment>
<keyword evidence="5 6" id="KW-0884">PQQ biosynthesis</keyword>
<dbReference type="NCBIfam" id="TIGR02108">
    <property type="entry name" value="PQQ_syn_pqqB"/>
    <property type="match status" value="1"/>
</dbReference>
<comment type="function">
    <text evidence="6">May be involved in the transport of PQQ or its precursor to the periplasm.</text>
</comment>
<dbReference type="PANTHER" id="PTHR42663">
    <property type="entry name" value="HYDROLASE C777.06C-RELATED-RELATED"/>
    <property type="match status" value="1"/>
</dbReference>
<keyword evidence="4 6" id="KW-0813">Transport</keyword>
<dbReference type="Pfam" id="PF12706">
    <property type="entry name" value="Lactamase_B_2"/>
    <property type="match status" value="1"/>
</dbReference>
<comment type="caution">
    <text evidence="8">The sequence shown here is derived from an EMBL/GenBank/DDBJ whole genome shotgun (WGS) entry which is preliminary data.</text>
</comment>
<proteinExistence type="inferred from homology"/>
<dbReference type="Proteomes" id="UP000320048">
    <property type="component" value="Unassembled WGS sequence"/>
</dbReference>
<evidence type="ECO:0000256" key="3">
    <source>
        <dbReference type="ARBA" id="ARBA00015084"/>
    </source>
</evidence>
<feature type="domain" description="Metallo-beta-lactamase" evidence="7">
    <location>
        <begin position="49"/>
        <end position="268"/>
    </location>
</feature>
<evidence type="ECO:0000256" key="6">
    <source>
        <dbReference type="HAMAP-Rule" id="MF_00653"/>
    </source>
</evidence>
<dbReference type="InterPro" id="IPR011842">
    <property type="entry name" value="PQQ_synth_PqqB"/>
</dbReference>
<dbReference type="AlphaFoldDB" id="A0A537JHD6"/>
<dbReference type="Gene3D" id="3.60.15.10">
    <property type="entry name" value="Ribonuclease Z/Hydroxyacylglutathione hydrolase-like"/>
    <property type="match status" value="1"/>
</dbReference>
<evidence type="ECO:0000313" key="8">
    <source>
        <dbReference type="EMBL" id="TMI82949.1"/>
    </source>
</evidence>
<dbReference type="UniPathway" id="UPA00539"/>
<accession>A0A537JHD6</accession>
<evidence type="ECO:0000313" key="9">
    <source>
        <dbReference type="Proteomes" id="UP000320048"/>
    </source>
</evidence>
<dbReference type="SUPFAM" id="SSF56281">
    <property type="entry name" value="Metallo-hydrolase/oxidoreductase"/>
    <property type="match status" value="1"/>
</dbReference>
<name>A0A537JHD6_9BACT</name>
<organism evidence="8 9">
    <name type="scientific">Candidatus Segetimicrobium genomatis</name>
    <dbReference type="NCBI Taxonomy" id="2569760"/>
    <lineage>
        <taxon>Bacteria</taxon>
        <taxon>Bacillati</taxon>
        <taxon>Candidatus Sysuimicrobiota</taxon>
        <taxon>Candidatus Sysuimicrobiia</taxon>
        <taxon>Candidatus Sysuimicrobiales</taxon>
        <taxon>Candidatus Segetimicrobiaceae</taxon>
        <taxon>Candidatus Segetimicrobium</taxon>
    </lineage>
</organism>
<dbReference type="PANTHER" id="PTHR42663:SF7">
    <property type="entry name" value="COENZYME PQQ SYNTHESIS PROTEIN B"/>
    <property type="match status" value="1"/>
</dbReference>
<comment type="pathway">
    <text evidence="1 6">Cofactor biosynthesis; pyrroloquinoline quinone biosynthesis.</text>
</comment>
<sequence length="301" mass="32483">MRLRLLGTAAGGGVPQWNCRCANCEAARRNRIAPMAHCSLAFSPDGSGWYLINATPDVTQQLARWPELHPTAGIRSTPVRGVILTDGELDHVLGLLHLREATMWTLYAPPAIIAMLEDGLRVLPALRRYVDIAVRRLSWEDPLQLDEGASRVTLRLVATGRHLPRYLGSGDEERDGAGAGVVLADRSTGTRVAYAPCVGELSEALRELLQDADVILFDGTFWSDDELPRLGIGPATATSMGHVPVSGPGGSALWLSTLSARAKLYVHINNTNPLLDPASTERAWVRGLGLEVAGDGWEMSV</sequence>
<evidence type="ECO:0000256" key="4">
    <source>
        <dbReference type="ARBA" id="ARBA00022448"/>
    </source>
</evidence>
<gene>
    <name evidence="6 8" type="primary">pqqB</name>
    <name evidence="8" type="ORF">E6H04_03815</name>
</gene>
<evidence type="ECO:0000256" key="5">
    <source>
        <dbReference type="ARBA" id="ARBA00022905"/>
    </source>
</evidence>
<dbReference type="GO" id="GO:0018189">
    <property type="term" value="P:pyrroloquinoline quinone biosynthetic process"/>
    <property type="evidence" value="ECO:0007669"/>
    <property type="project" value="UniProtKB-UniRule"/>
</dbReference>
<protein>
    <recommendedName>
        <fullName evidence="3 6">Coenzyme PQQ synthesis protein B</fullName>
    </recommendedName>
    <alternativeName>
        <fullName evidence="6">Pyrroloquinoline quinone biosynthesis protein B</fullName>
    </alternativeName>
</protein>
<dbReference type="EMBL" id="VBAO01000100">
    <property type="protein sequence ID" value="TMI82949.1"/>
    <property type="molecule type" value="Genomic_DNA"/>
</dbReference>
<dbReference type="HAMAP" id="MF_00653">
    <property type="entry name" value="PQQ_syn_PqqB"/>
    <property type="match status" value="1"/>
</dbReference>